<comment type="caution">
    <text evidence="9">The sequence shown here is derived from an EMBL/GenBank/DDBJ whole genome shotgun (WGS) entry which is preliminary data.</text>
</comment>
<dbReference type="RefSeq" id="WP_208054954.1">
    <property type="nucleotide sequence ID" value="NZ_JAGEMK010000002.1"/>
</dbReference>
<dbReference type="SMART" id="SM00304">
    <property type="entry name" value="HAMP"/>
    <property type="match status" value="1"/>
</dbReference>
<dbReference type="InterPro" id="IPR004089">
    <property type="entry name" value="MCPsignal_dom"/>
</dbReference>
<keyword evidence="1 6" id="KW-0812">Transmembrane</keyword>
<comment type="similarity">
    <text evidence="4">Belongs to the methyl-accepting chemotaxis (MCP) protein family.</text>
</comment>
<dbReference type="PANTHER" id="PTHR32089">
    <property type="entry name" value="METHYL-ACCEPTING CHEMOTAXIS PROTEIN MCPB"/>
    <property type="match status" value="1"/>
</dbReference>
<keyword evidence="10" id="KW-1185">Reference proteome</keyword>
<dbReference type="CDD" id="cd06225">
    <property type="entry name" value="HAMP"/>
    <property type="match status" value="1"/>
</dbReference>
<evidence type="ECO:0000256" key="5">
    <source>
        <dbReference type="PROSITE-ProRule" id="PRU00284"/>
    </source>
</evidence>
<proteinExistence type="inferred from homology"/>
<evidence type="ECO:0000256" key="3">
    <source>
        <dbReference type="ARBA" id="ARBA00023224"/>
    </source>
</evidence>
<keyword evidence="2 6" id="KW-1133">Transmembrane helix</keyword>
<reference evidence="9" key="1">
    <citation type="submission" date="2021-03" db="EMBL/GenBank/DDBJ databases">
        <title>Actinotalea soli sp. nov., isolated from soil.</title>
        <authorList>
            <person name="Ping W."/>
            <person name="Zhang J."/>
        </authorList>
    </citation>
    <scope>NUCLEOTIDE SEQUENCE</scope>
    <source>
        <strain evidence="9">BY-33</strain>
    </source>
</reference>
<evidence type="ECO:0000256" key="2">
    <source>
        <dbReference type="ARBA" id="ARBA00022989"/>
    </source>
</evidence>
<feature type="domain" description="Methyl-accepting transducer" evidence="7">
    <location>
        <begin position="275"/>
        <end position="518"/>
    </location>
</feature>
<dbReference type="Pfam" id="PF00672">
    <property type="entry name" value="HAMP"/>
    <property type="match status" value="1"/>
</dbReference>
<dbReference type="PANTHER" id="PTHR32089:SF112">
    <property type="entry name" value="LYSOZYME-LIKE PROTEIN-RELATED"/>
    <property type="match status" value="1"/>
</dbReference>
<dbReference type="SMART" id="SM00283">
    <property type="entry name" value="MA"/>
    <property type="match status" value="1"/>
</dbReference>
<dbReference type="PROSITE" id="PS50885">
    <property type="entry name" value="HAMP"/>
    <property type="match status" value="1"/>
</dbReference>
<feature type="transmembrane region" description="Helical" evidence="6">
    <location>
        <begin position="21"/>
        <end position="43"/>
    </location>
</feature>
<dbReference type="PROSITE" id="PS50111">
    <property type="entry name" value="CHEMOTAXIS_TRANSDUC_2"/>
    <property type="match status" value="1"/>
</dbReference>
<dbReference type="GO" id="GO:0016020">
    <property type="term" value="C:membrane"/>
    <property type="evidence" value="ECO:0007669"/>
    <property type="project" value="InterPro"/>
</dbReference>
<evidence type="ECO:0000256" key="1">
    <source>
        <dbReference type="ARBA" id="ARBA00022692"/>
    </source>
</evidence>
<accession>A0A939RTJ4</accession>
<sequence>MSTPSTGPRTWWADRAVRTKILTSVAAMAVATVVVGAVSVASVSQLAASTEDLYVDDVVPMQQLTEIQRSYQGDRARVIQYAIADDATRAELVSELVEREADLDAQIETYRAGEAVPGGVDAIVAALDAYYAAAYDDLFPFADAGEDEAFASYFNATIRPLTTGVVEAIQVETVAQQEQAAQRRADNNAIASSVVREVVIAGVLGLLIAFGLAFVVSRSISRRLDAVQAGVTALGDGDLTHTVEVAGRDELGRLAESLGEAQERLRTLVSDMVETAQTVAAASEELSASNAQVASGSSETSAQAGVVAAAAEQVSRNVQAVAAGAEQMGASIREIAQNANEAAKVASQATGVAASTNETVAKLGTSSQEIGNVVKVITSIAEQTNLLALNATIEAARAGEAGKGFAVVAGEVKELAQETARATEDIARRVEAIQGDTTGAVAAIGQISDIIASINDYQLTIASAVEEQTATTNEMSRGVTEAATGSGEIAVNITGVATAASTTSEVTGQVGAATAELAQIAQDLRTKVGAFRV</sequence>
<evidence type="ECO:0000313" key="9">
    <source>
        <dbReference type="EMBL" id="MBO1751284.1"/>
    </source>
</evidence>
<keyword evidence="6" id="KW-0472">Membrane</keyword>
<dbReference type="EMBL" id="JAGEMK010000002">
    <property type="protein sequence ID" value="MBO1751284.1"/>
    <property type="molecule type" value="Genomic_DNA"/>
</dbReference>
<dbReference type="Proteomes" id="UP000664209">
    <property type="component" value="Unassembled WGS sequence"/>
</dbReference>
<feature type="domain" description="HAMP" evidence="8">
    <location>
        <begin position="218"/>
        <end position="270"/>
    </location>
</feature>
<evidence type="ECO:0000259" key="7">
    <source>
        <dbReference type="PROSITE" id="PS50111"/>
    </source>
</evidence>
<dbReference type="AlphaFoldDB" id="A0A939RTJ4"/>
<organism evidence="9 10">
    <name type="scientific">Actinotalea soli</name>
    <dbReference type="NCBI Taxonomy" id="2819234"/>
    <lineage>
        <taxon>Bacteria</taxon>
        <taxon>Bacillati</taxon>
        <taxon>Actinomycetota</taxon>
        <taxon>Actinomycetes</taxon>
        <taxon>Micrococcales</taxon>
        <taxon>Cellulomonadaceae</taxon>
        <taxon>Actinotalea</taxon>
    </lineage>
</organism>
<dbReference type="InterPro" id="IPR003660">
    <property type="entry name" value="HAMP_dom"/>
</dbReference>
<name>A0A939RTJ4_9CELL</name>
<protein>
    <submittedName>
        <fullName evidence="9">Methyl-accepting chemotaxis protein</fullName>
    </submittedName>
</protein>
<dbReference type="Pfam" id="PF12729">
    <property type="entry name" value="4HB_MCP_1"/>
    <property type="match status" value="1"/>
</dbReference>
<dbReference type="Gene3D" id="1.10.287.950">
    <property type="entry name" value="Methyl-accepting chemotaxis protein"/>
    <property type="match status" value="1"/>
</dbReference>
<evidence type="ECO:0000313" key="10">
    <source>
        <dbReference type="Proteomes" id="UP000664209"/>
    </source>
</evidence>
<dbReference type="Pfam" id="PF00015">
    <property type="entry name" value="MCPsignal"/>
    <property type="match status" value="1"/>
</dbReference>
<gene>
    <name evidence="9" type="ORF">J4G33_05655</name>
</gene>
<feature type="transmembrane region" description="Helical" evidence="6">
    <location>
        <begin position="198"/>
        <end position="216"/>
    </location>
</feature>
<evidence type="ECO:0000256" key="4">
    <source>
        <dbReference type="ARBA" id="ARBA00029447"/>
    </source>
</evidence>
<evidence type="ECO:0000259" key="8">
    <source>
        <dbReference type="PROSITE" id="PS50885"/>
    </source>
</evidence>
<dbReference type="GO" id="GO:0007165">
    <property type="term" value="P:signal transduction"/>
    <property type="evidence" value="ECO:0007669"/>
    <property type="project" value="UniProtKB-KW"/>
</dbReference>
<dbReference type="SUPFAM" id="SSF58104">
    <property type="entry name" value="Methyl-accepting chemotaxis protein (MCP) signaling domain"/>
    <property type="match status" value="1"/>
</dbReference>
<dbReference type="InterPro" id="IPR024478">
    <property type="entry name" value="HlyB_4HB_MCP"/>
</dbReference>
<evidence type="ECO:0000256" key="6">
    <source>
        <dbReference type="SAM" id="Phobius"/>
    </source>
</evidence>
<keyword evidence="3 5" id="KW-0807">Transducer</keyword>